<dbReference type="Proteomes" id="UP000050795">
    <property type="component" value="Unassembled WGS sequence"/>
</dbReference>
<organism evidence="1 2">
    <name type="scientific">Trichobilharzia regenti</name>
    <name type="common">Nasal bird schistosome</name>
    <dbReference type="NCBI Taxonomy" id="157069"/>
    <lineage>
        <taxon>Eukaryota</taxon>
        <taxon>Metazoa</taxon>
        <taxon>Spiralia</taxon>
        <taxon>Lophotrochozoa</taxon>
        <taxon>Platyhelminthes</taxon>
        <taxon>Trematoda</taxon>
        <taxon>Digenea</taxon>
        <taxon>Strigeidida</taxon>
        <taxon>Schistosomatoidea</taxon>
        <taxon>Schistosomatidae</taxon>
        <taxon>Trichobilharzia</taxon>
    </lineage>
</organism>
<dbReference type="Gene3D" id="2.40.128.180">
    <property type="match status" value="1"/>
</dbReference>
<sequence length="129" mass="14531">MSVIFTIGKKATEIINGNSSPLTKVRRANCRESKSSTSSCYQPSENVIVWNIDLDGNQVSLAYCTDTQILWCNDQQIQLQGKSEGKRQEYTFSIKSHRGSLLLSDDTTEKVPTCRLYIDGSEVKHHKCK</sequence>
<protein>
    <submittedName>
        <fullName evidence="2">Uncharacterized protein</fullName>
    </submittedName>
</protein>
<reference evidence="2" key="2">
    <citation type="submission" date="2023-11" db="UniProtKB">
        <authorList>
            <consortium name="WormBaseParasite"/>
        </authorList>
    </citation>
    <scope>IDENTIFICATION</scope>
</reference>
<evidence type="ECO:0000313" key="1">
    <source>
        <dbReference type="Proteomes" id="UP000050795"/>
    </source>
</evidence>
<dbReference type="WBParaSite" id="TREG1_21170.1">
    <property type="protein sequence ID" value="TREG1_21170.1"/>
    <property type="gene ID" value="TREG1_21170"/>
</dbReference>
<evidence type="ECO:0000313" key="2">
    <source>
        <dbReference type="WBParaSite" id="TREG1_21170.1"/>
    </source>
</evidence>
<dbReference type="AlphaFoldDB" id="A0AA85JHN4"/>
<dbReference type="InterPro" id="IPR038513">
    <property type="entry name" value="FAIM1_dom_sf"/>
</dbReference>
<accession>A0AA85JHN4</accession>
<proteinExistence type="predicted"/>
<keyword evidence="1" id="KW-1185">Reference proteome</keyword>
<reference evidence="1" key="1">
    <citation type="submission" date="2022-06" db="EMBL/GenBank/DDBJ databases">
        <authorList>
            <person name="Berger JAMES D."/>
            <person name="Berger JAMES D."/>
        </authorList>
    </citation>
    <scope>NUCLEOTIDE SEQUENCE [LARGE SCALE GENOMIC DNA]</scope>
</reference>
<name>A0AA85JHN4_TRIRE</name>